<accession>A0A939JG29</accession>
<protein>
    <submittedName>
        <fullName evidence="1">Uncharacterized protein</fullName>
    </submittedName>
</protein>
<dbReference type="EMBL" id="JAFLRJ010000017">
    <property type="protein sequence ID" value="MBO0510650.1"/>
    <property type="molecule type" value="Genomic_DNA"/>
</dbReference>
<dbReference type="RefSeq" id="WP_206959640.1">
    <property type="nucleotide sequence ID" value="NZ_BAAAJJ010000002.1"/>
</dbReference>
<organism evidence="1 2">
    <name type="scientific">Streptomyces beijiangensis</name>
    <dbReference type="NCBI Taxonomy" id="163361"/>
    <lineage>
        <taxon>Bacteria</taxon>
        <taxon>Bacillati</taxon>
        <taxon>Actinomycetota</taxon>
        <taxon>Actinomycetes</taxon>
        <taxon>Kitasatosporales</taxon>
        <taxon>Streptomycetaceae</taxon>
        <taxon>Streptomyces</taxon>
    </lineage>
</organism>
<evidence type="ECO:0000313" key="2">
    <source>
        <dbReference type="Proteomes" id="UP000664167"/>
    </source>
</evidence>
<proteinExistence type="predicted"/>
<dbReference type="Proteomes" id="UP000664167">
    <property type="component" value="Unassembled WGS sequence"/>
</dbReference>
<keyword evidence="2" id="KW-1185">Reference proteome</keyword>
<dbReference type="AlphaFoldDB" id="A0A939JG29"/>
<evidence type="ECO:0000313" key="1">
    <source>
        <dbReference type="EMBL" id="MBO0510650.1"/>
    </source>
</evidence>
<name>A0A939JG29_9ACTN</name>
<gene>
    <name evidence="1" type="ORF">J0695_02320</name>
</gene>
<comment type="caution">
    <text evidence="1">The sequence shown here is derived from an EMBL/GenBank/DDBJ whole genome shotgun (WGS) entry which is preliminary data.</text>
</comment>
<reference evidence="1" key="1">
    <citation type="submission" date="2021-03" db="EMBL/GenBank/DDBJ databases">
        <title>Streptomyces poriferae sp. nov., a novel marine sponge-derived Actinobacteria species with anti-MRSA activity.</title>
        <authorList>
            <person name="Sandoval-Powers M."/>
            <person name="Kralova S."/>
            <person name="Nguyen G.-S."/>
            <person name="Fawwal D."/>
            <person name="Degnes K."/>
            <person name="Klinkenberg G."/>
            <person name="Sletta H."/>
            <person name="Wentzel A."/>
            <person name="Liles M.R."/>
        </authorList>
    </citation>
    <scope>NUCLEOTIDE SEQUENCE</scope>
    <source>
        <strain evidence="1">DSM 41794</strain>
    </source>
</reference>
<sequence>MSVSSNPTPAQVLAEVVPKLLLGGPTGLTYHQVGEVVVVSDVVECTGPGCREWVSADRLPPGRYPVWAGYRVDCGPLDYPYDYAQDGGEDEPWRSPVAAIVVLAPGTDPSTLPVLTFDRFPELTYFGPEIAFVRDASATGLLAWGPGPHPALNALTERTTLALRDADRAGTVPNVVVAELSPATGVNVIALPVDETVGEMYDCYGVDEEFICAIWTVG</sequence>